<dbReference type="AlphaFoldDB" id="A0A2U2PIL1"/>
<feature type="domain" description="CAAX prenyl protease 2/Lysostaphin resistance protein A-like" evidence="2">
    <location>
        <begin position="99"/>
        <end position="192"/>
    </location>
</feature>
<keyword evidence="1" id="KW-0812">Transmembrane</keyword>
<keyword evidence="3" id="KW-0645">Protease</keyword>
<dbReference type="Pfam" id="PF02517">
    <property type="entry name" value="Rce1-like"/>
    <property type="match status" value="1"/>
</dbReference>
<proteinExistence type="predicted"/>
<sequence length="242" mass="27637">MKKKTHIKGIILFYIIAVLFRYLAVKTTLLNFTDNGYLIILLRGCGPAIGAWVAVKAFRIPVRFSLKGNYNNILLPFVIFWILPVVLIGTVSSIQESKFPVLLLFTVLVYGLLEEIGWRGFLQEQLKHLPKFQAISIITVLWFVWHLNFEGTITNLIFFGILFFGTWGIGKVYSSTCSLLAVAGLHSLNNFFRHGLHRTELILIAVLLAIWISFIIWYNRNYKTIAANRGISDNKFTSAEKH</sequence>
<keyword evidence="3" id="KW-0482">Metalloprotease</keyword>
<feature type="transmembrane region" description="Helical" evidence="1">
    <location>
        <begin position="99"/>
        <end position="117"/>
    </location>
</feature>
<dbReference type="GO" id="GO:0080120">
    <property type="term" value="P:CAAX-box protein maturation"/>
    <property type="evidence" value="ECO:0007669"/>
    <property type="project" value="UniProtKB-ARBA"/>
</dbReference>
<keyword evidence="3" id="KW-0378">Hydrolase</keyword>
<comment type="caution">
    <text evidence="3">The sequence shown here is derived from an EMBL/GenBank/DDBJ whole genome shotgun (WGS) entry which is preliminary data.</text>
</comment>
<feature type="transmembrane region" description="Helical" evidence="1">
    <location>
        <begin position="36"/>
        <end position="58"/>
    </location>
</feature>
<evidence type="ECO:0000313" key="3">
    <source>
        <dbReference type="EMBL" id="PWG81243.1"/>
    </source>
</evidence>
<keyword evidence="4" id="KW-1185">Reference proteome</keyword>
<dbReference type="GO" id="GO:0008237">
    <property type="term" value="F:metallopeptidase activity"/>
    <property type="evidence" value="ECO:0007669"/>
    <property type="project" value="UniProtKB-KW"/>
</dbReference>
<evidence type="ECO:0000313" key="4">
    <source>
        <dbReference type="Proteomes" id="UP000245647"/>
    </source>
</evidence>
<feature type="transmembrane region" description="Helical" evidence="1">
    <location>
        <begin position="7"/>
        <end position="24"/>
    </location>
</feature>
<evidence type="ECO:0000259" key="2">
    <source>
        <dbReference type="Pfam" id="PF02517"/>
    </source>
</evidence>
<keyword evidence="1" id="KW-0472">Membrane</keyword>
<dbReference type="InterPro" id="IPR003675">
    <property type="entry name" value="Rce1/LyrA-like_dom"/>
</dbReference>
<gene>
    <name evidence="3" type="ORF">DDR33_07645</name>
</gene>
<dbReference type="OrthoDB" id="9777755at2"/>
<name>A0A2U2PIL1_9SPHI</name>
<reference evidence="3 4" key="1">
    <citation type="submission" date="2018-04" db="EMBL/GenBank/DDBJ databases">
        <title>Pedobacter chongqingensis sp. nov., isolated from a rottenly hemp rope.</title>
        <authorList>
            <person name="Cai Y."/>
        </authorList>
    </citation>
    <scope>NUCLEOTIDE SEQUENCE [LARGE SCALE GENOMIC DNA]</scope>
    <source>
        <strain evidence="3 4">FJ4-8</strain>
    </source>
</reference>
<dbReference type="Proteomes" id="UP000245647">
    <property type="component" value="Unassembled WGS sequence"/>
</dbReference>
<dbReference type="EMBL" id="QEAS01000005">
    <property type="protein sequence ID" value="PWG81243.1"/>
    <property type="molecule type" value="Genomic_DNA"/>
</dbReference>
<feature type="transmembrane region" description="Helical" evidence="1">
    <location>
        <begin position="201"/>
        <end position="218"/>
    </location>
</feature>
<dbReference type="GO" id="GO:0004175">
    <property type="term" value="F:endopeptidase activity"/>
    <property type="evidence" value="ECO:0007669"/>
    <property type="project" value="UniProtKB-ARBA"/>
</dbReference>
<keyword evidence="1" id="KW-1133">Transmembrane helix</keyword>
<evidence type="ECO:0000256" key="1">
    <source>
        <dbReference type="SAM" id="Phobius"/>
    </source>
</evidence>
<protein>
    <submittedName>
        <fullName evidence="3">CPBP family intramembrane metalloprotease</fullName>
    </submittedName>
</protein>
<feature type="transmembrane region" description="Helical" evidence="1">
    <location>
        <begin position="70"/>
        <end position="93"/>
    </location>
</feature>
<organism evidence="3 4">
    <name type="scientific">Pararcticibacter amylolyticus</name>
    <dbReference type="NCBI Taxonomy" id="2173175"/>
    <lineage>
        <taxon>Bacteria</taxon>
        <taxon>Pseudomonadati</taxon>
        <taxon>Bacteroidota</taxon>
        <taxon>Sphingobacteriia</taxon>
        <taxon>Sphingobacteriales</taxon>
        <taxon>Sphingobacteriaceae</taxon>
        <taxon>Pararcticibacter</taxon>
    </lineage>
</organism>
<dbReference type="RefSeq" id="WP_109415185.1">
    <property type="nucleotide sequence ID" value="NZ_QEAS01000005.1"/>
</dbReference>
<accession>A0A2U2PIL1</accession>
<dbReference type="GO" id="GO:0006508">
    <property type="term" value="P:proteolysis"/>
    <property type="evidence" value="ECO:0007669"/>
    <property type="project" value="UniProtKB-KW"/>
</dbReference>
<feature type="transmembrane region" description="Helical" evidence="1">
    <location>
        <begin position="153"/>
        <end position="170"/>
    </location>
</feature>